<dbReference type="InterPro" id="IPR001611">
    <property type="entry name" value="Leu-rich_rpt"/>
</dbReference>
<dbReference type="SMART" id="SM00369">
    <property type="entry name" value="LRR_TYP"/>
    <property type="match status" value="13"/>
</dbReference>
<dbReference type="Pfam" id="PF13855">
    <property type="entry name" value="LRR_8"/>
    <property type="match status" value="4"/>
</dbReference>
<feature type="chain" id="PRO_5043545742" description="TIR domain-containing protein" evidence="15">
    <location>
        <begin position="29"/>
        <end position="950"/>
    </location>
</feature>
<keyword evidence="3" id="KW-0399">Innate immunity</keyword>
<dbReference type="GeneTree" id="ENSGT00940000163999"/>
<dbReference type="Pfam" id="PF01582">
    <property type="entry name" value="TIR"/>
    <property type="match status" value="1"/>
</dbReference>
<sequence length="950" mass="109398">MQSSIGGFCLKMTICLLLLLTISIHVNGFFVKNCKVVGSLNKSNTLKVFCTRKGLYTVPEKLPYRTRVLDISRNEISKVMNNDLLHLSFLTNLNMSYNQIKVVEEHAFRNLVALQQLNLAYNKLTTIPDRLFHNLSYLTYLRLDENRIAKINPSVFLPLTSLVTLNLSGNSLHRIQEVQPLFTLPCLKDFCIRSNGFYSFKTTEVSNTSLQLKTLDLSQNPLKVFSITSNIFPDLEILDLAFISRSMKWDVKDNSFLRNVKRLNLNGIKMASEEMKVLLQTFSSSLGVLKLEQIGEEKVKALVEPACISNSPKTLQLRFNNFTSISEKELQLCTNVTMLDFSDNKVQNVSILAFRSMNKLRILNLSHNKLKAVPIAIRNISTLEILEISYNNMTKITRLDFLNLKKLLTLHVYRNDLRVVEDFAFQDLKNLRSLIMSSNKLLNINVKLWFGLCKLEYLQLASNKLSWIQRGDFKYLQSLTRLDLDDNQIQMIAIGAFDGLVCLKFLNLQSNKITQKSISSSVFSGLKRLQTLQLNNNYISYASQKRLKRPLFTSLTSLKFLSIYSQGHNGMMNIPLNFLEGLNSLRTFKARNLNIDSVHPLTFAPTPNLTFLDLSRNELISLSSKVFMPIQHLTRLSMSKTGLQSIDFLRKANLTEMQMLTIQKNALSFINDTVISSLPNLVYLSMEGNVFSCDCTNAWFIKWAEISNNTQVLNADQFKCNFPPKLRGSKLFKLDINSCVVDVEFYCFISSATVVLLTMIGALLYHFLRSQVVYAYYILLAFVYDSKQQRKQKADSFQYDAFISYNTHDELWVMSELLPQLEGEQGWSLCLHHRDFQPGKPIIENIVDSIYGSRKTICVISHHYLESEWCSSEIQLASFRIFDEKKDILILVFLEDIPTHQLSPYYRMRRLVKKRTYLSWPKPGKDTQVFWQKLRVALETRVAEEENFIL</sequence>
<evidence type="ECO:0000256" key="10">
    <source>
        <dbReference type="ARBA" id="ARBA00023136"/>
    </source>
</evidence>
<dbReference type="PRINTS" id="PR01537">
    <property type="entry name" value="INTRLKN1R1F"/>
</dbReference>
<dbReference type="FunFam" id="3.40.50.10140:FF:000001">
    <property type="entry name" value="Toll-like receptor 2"/>
    <property type="match status" value="1"/>
</dbReference>
<keyword evidence="4" id="KW-0433">Leucine-rich repeat</keyword>
<evidence type="ECO:0000256" key="9">
    <source>
        <dbReference type="ARBA" id="ARBA00022989"/>
    </source>
</evidence>
<feature type="signal peptide" evidence="15">
    <location>
        <begin position="1"/>
        <end position="28"/>
    </location>
</feature>
<dbReference type="STRING" id="42514.ENSPNAP00000030730"/>
<keyword evidence="18" id="KW-1185">Reference proteome</keyword>
<dbReference type="GO" id="GO:0045087">
    <property type="term" value="P:innate immune response"/>
    <property type="evidence" value="ECO:0007669"/>
    <property type="project" value="UniProtKB-KW"/>
</dbReference>
<evidence type="ECO:0000256" key="3">
    <source>
        <dbReference type="ARBA" id="ARBA00022588"/>
    </source>
</evidence>
<dbReference type="SUPFAM" id="SSF52200">
    <property type="entry name" value="Toll/Interleukin receptor TIR domain"/>
    <property type="match status" value="1"/>
</dbReference>
<feature type="domain" description="TIR" evidence="16">
    <location>
        <begin position="797"/>
        <end position="938"/>
    </location>
</feature>
<keyword evidence="6 15" id="KW-0732">Signal</keyword>
<evidence type="ECO:0000256" key="6">
    <source>
        <dbReference type="ARBA" id="ARBA00022729"/>
    </source>
</evidence>
<comment type="similarity">
    <text evidence="2">Belongs to the Toll-like receptor family.</text>
</comment>
<reference evidence="17" key="3">
    <citation type="submission" date="2025-09" db="UniProtKB">
        <authorList>
            <consortium name="Ensembl"/>
        </authorList>
    </citation>
    <scope>IDENTIFICATION</scope>
</reference>
<dbReference type="PROSITE" id="PS51450">
    <property type="entry name" value="LRR"/>
    <property type="match status" value="5"/>
</dbReference>
<keyword evidence="8" id="KW-0391">Immunity</keyword>
<proteinExistence type="inferred from homology"/>
<dbReference type="SMART" id="SM00365">
    <property type="entry name" value="LRR_SD22"/>
    <property type="match status" value="10"/>
</dbReference>
<evidence type="ECO:0000256" key="4">
    <source>
        <dbReference type="ARBA" id="ARBA00022614"/>
    </source>
</evidence>
<evidence type="ECO:0000256" key="2">
    <source>
        <dbReference type="ARBA" id="ARBA00009634"/>
    </source>
</evidence>
<evidence type="ECO:0000256" key="12">
    <source>
        <dbReference type="ARBA" id="ARBA00023180"/>
    </source>
</evidence>
<dbReference type="Gene3D" id="3.40.50.10140">
    <property type="entry name" value="Toll/interleukin-1 receptor homology (TIR) domain"/>
    <property type="match status" value="1"/>
</dbReference>
<accession>A0A3B4E4P2</accession>
<organism evidence="17 18">
    <name type="scientific">Pygocentrus nattereri</name>
    <name type="common">Red-bellied piranha</name>
    <dbReference type="NCBI Taxonomy" id="42514"/>
    <lineage>
        <taxon>Eukaryota</taxon>
        <taxon>Metazoa</taxon>
        <taxon>Chordata</taxon>
        <taxon>Craniata</taxon>
        <taxon>Vertebrata</taxon>
        <taxon>Euteleostomi</taxon>
        <taxon>Actinopterygii</taxon>
        <taxon>Neopterygii</taxon>
        <taxon>Teleostei</taxon>
        <taxon>Ostariophysi</taxon>
        <taxon>Characiformes</taxon>
        <taxon>Characoidei</taxon>
        <taxon>Pygocentrus</taxon>
    </lineage>
</organism>
<evidence type="ECO:0000256" key="5">
    <source>
        <dbReference type="ARBA" id="ARBA00022692"/>
    </source>
</evidence>
<evidence type="ECO:0000259" key="16">
    <source>
        <dbReference type="PROSITE" id="PS50104"/>
    </source>
</evidence>
<dbReference type="GO" id="GO:0006954">
    <property type="term" value="P:inflammatory response"/>
    <property type="evidence" value="ECO:0007669"/>
    <property type="project" value="UniProtKB-KW"/>
</dbReference>
<keyword evidence="7" id="KW-0677">Repeat</keyword>
<comment type="subcellular location">
    <subcellularLocation>
        <location evidence="1">Membrane</location>
        <topology evidence="1">Single-pass type I membrane protein</topology>
    </subcellularLocation>
</comment>
<evidence type="ECO:0000256" key="13">
    <source>
        <dbReference type="ARBA" id="ARBA00023198"/>
    </source>
</evidence>
<keyword evidence="9 14" id="KW-1133">Transmembrane helix</keyword>
<dbReference type="AlphaFoldDB" id="A0A3B4E4P2"/>
<dbReference type="Ensembl" id="ENSPNAT00000019045.2">
    <property type="protein sequence ID" value="ENSPNAP00000030730.2"/>
    <property type="gene ID" value="ENSPNAG00000017668.2"/>
</dbReference>
<feature type="transmembrane region" description="Helical" evidence="14">
    <location>
        <begin position="748"/>
        <end position="768"/>
    </location>
</feature>
<dbReference type="PANTHER" id="PTHR24365">
    <property type="entry name" value="TOLL-LIKE RECEPTOR"/>
    <property type="match status" value="1"/>
</dbReference>
<dbReference type="PROSITE" id="PS50104">
    <property type="entry name" value="TIR"/>
    <property type="match status" value="1"/>
</dbReference>
<dbReference type="Proteomes" id="UP001501920">
    <property type="component" value="Chromosome 12"/>
</dbReference>
<evidence type="ECO:0000256" key="7">
    <source>
        <dbReference type="ARBA" id="ARBA00022737"/>
    </source>
</evidence>
<evidence type="ECO:0000256" key="11">
    <source>
        <dbReference type="ARBA" id="ARBA00023170"/>
    </source>
</evidence>
<evidence type="ECO:0000313" key="18">
    <source>
        <dbReference type="Proteomes" id="UP001501920"/>
    </source>
</evidence>
<evidence type="ECO:0000256" key="1">
    <source>
        <dbReference type="ARBA" id="ARBA00004479"/>
    </source>
</evidence>
<dbReference type="InterPro" id="IPR032675">
    <property type="entry name" value="LRR_dom_sf"/>
</dbReference>
<dbReference type="SMART" id="SM00082">
    <property type="entry name" value="LRRCT"/>
    <property type="match status" value="1"/>
</dbReference>
<evidence type="ECO:0000256" key="14">
    <source>
        <dbReference type="SAM" id="Phobius"/>
    </source>
</evidence>
<dbReference type="InterPro" id="IPR000483">
    <property type="entry name" value="Cys-rich_flank_reg_C"/>
</dbReference>
<protein>
    <recommendedName>
        <fullName evidence="16">TIR domain-containing protein</fullName>
    </recommendedName>
</protein>
<dbReference type="SMART" id="SM00364">
    <property type="entry name" value="LRR_BAC"/>
    <property type="match status" value="7"/>
</dbReference>
<evidence type="ECO:0000256" key="15">
    <source>
        <dbReference type="SAM" id="SignalP"/>
    </source>
</evidence>
<keyword evidence="10 14" id="KW-0472">Membrane</keyword>
<dbReference type="SUPFAM" id="SSF52058">
    <property type="entry name" value="L domain-like"/>
    <property type="match status" value="3"/>
</dbReference>
<dbReference type="InterPro" id="IPR035897">
    <property type="entry name" value="Toll_tir_struct_dom_sf"/>
</dbReference>
<dbReference type="InterPro" id="IPR000157">
    <property type="entry name" value="TIR_dom"/>
</dbReference>
<reference evidence="17" key="2">
    <citation type="submission" date="2025-08" db="UniProtKB">
        <authorList>
            <consortium name="Ensembl"/>
        </authorList>
    </citation>
    <scope>IDENTIFICATION</scope>
</reference>
<keyword evidence="11" id="KW-0675">Receptor</keyword>
<dbReference type="GO" id="GO:0002224">
    <property type="term" value="P:toll-like receptor signaling pathway"/>
    <property type="evidence" value="ECO:0007669"/>
    <property type="project" value="TreeGrafter"/>
</dbReference>
<dbReference type="Gene3D" id="3.80.10.10">
    <property type="entry name" value="Ribonuclease Inhibitor"/>
    <property type="match status" value="4"/>
</dbReference>
<dbReference type="OMA" id="SYERREC"/>
<dbReference type="RefSeq" id="XP_017565512.2">
    <property type="nucleotide sequence ID" value="XM_017710023.1"/>
</dbReference>
<evidence type="ECO:0000256" key="8">
    <source>
        <dbReference type="ARBA" id="ARBA00022859"/>
    </source>
</evidence>
<reference evidence="17 18" key="1">
    <citation type="submission" date="2020-10" db="EMBL/GenBank/DDBJ databases">
        <title>Pygocentrus nattereri (red-bellied piranha) genome, fPygNat1, primary haplotype.</title>
        <authorList>
            <person name="Myers G."/>
            <person name="Meyer A."/>
            <person name="Karagic N."/>
            <person name="Pippel M."/>
            <person name="Winkler S."/>
            <person name="Tracey A."/>
            <person name="Wood J."/>
            <person name="Formenti G."/>
            <person name="Howe K."/>
            <person name="Fedrigo O."/>
            <person name="Jarvis E.D."/>
        </authorList>
    </citation>
    <scope>NUCLEOTIDE SEQUENCE [LARGE SCALE GENOMIC DNA]</scope>
</reference>
<evidence type="ECO:0000313" key="17">
    <source>
        <dbReference type="Ensembl" id="ENSPNAP00000030730.2"/>
    </source>
</evidence>
<keyword evidence="12" id="KW-0325">Glycoprotein</keyword>
<dbReference type="GO" id="GO:0005886">
    <property type="term" value="C:plasma membrane"/>
    <property type="evidence" value="ECO:0007669"/>
    <property type="project" value="TreeGrafter"/>
</dbReference>
<dbReference type="FunFam" id="3.80.10.10:FF:000770">
    <property type="entry name" value="Uncharacterized protein"/>
    <property type="match status" value="1"/>
</dbReference>
<keyword evidence="13" id="KW-0395">Inflammatory response</keyword>
<dbReference type="GeneID" id="108434693"/>
<dbReference type="SMART" id="SM00255">
    <property type="entry name" value="TIR"/>
    <property type="match status" value="1"/>
</dbReference>
<keyword evidence="5 14" id="KW-0812">Transmembrane</keyword>
<dbReference type="InterPro" id="IPR003591">
    <property type="entry name" value="Leu-rich_rpt_typical-subtyp"/>
</dbReference>
<name>A0A3B4E4P2_PYGNA</name>
<dbReference type="GO" id="GO:0038023">
    <property type="term" value="F:signaling receptor activity"/>
    <property type="evidence" value="ECO:0007669"/>
    <property type="project" value="TreeGrafter"/>
</dbReference>
<dbReference type="PANTHER" id="PTHR24365:SF522">
    <property type="entry name" value="LOW QUALITY PROTEIN: TOLL-LIKE RECEPTOR 13-RELATED"/>
    <property type="match status" value="1"/>
</dbReference>